<comment type="caution">
    <text evidence="1">The sequence shown here is derived from an EMBL/GenBank/DDBJ whole genome shotgun (WGS) entry which is preliminary data.</text>
</comment>
<reference evidence="1" key="1">
    <citation type="submission" date="2024-09" db="EMBL/GenBank/DDBJ databases">
        <title>Draft Genome Sequences of Neofusicoccum parvum.</title>
        <authorList>
            <person name="Ashida A."/>
            <person name="Camagna M."/>
            <person name="Tanaka A."/>
            <person name="Takemoto D."/>
        </authorList>
    </citation>
    <scope>NUCLEOTIDE SEQUENCE</scope>
    <source>
        <strain evidence="1">PPO83</strain>
    </source>
</reference>
<keyword evidence="2" id="KW-1185">Reference proteome</keyword>
<proteinExistence type="predicted"/>
<dbReference type="Proteomes" id="UP001165186">
    <property type="component" value="Unassembled WGS sequence"/>
</dbReference>
<evidence type="ECO:0000313" key="2">
    <source>
        <dbReference type="Proteomes" id="UP001165186"/>
    </source>
</evidence>
<accession>A0ACB5SEG8</accession>
<organism evidence="1 2">
    <name type="scientific">Neofusicoccum parvum</name>
    <dbReference type="NCBI Taxonomy" id="310453"/>
    <lineage>
        <taxon>Eukaryota</taxon>
        <taxon>Fungi</taxon>
        <taxon>Dikarya</taxon>
        <taxon>Ascomycota</taxon>
        <taxon>Pezizomycotina</taxon>
        <taxon>Dothideomycetes</taxon>
        <taxon>Dothideomycetes incertae sedis</taxon>
        <taxon>Botryosphaeriales</taxon>
        <taxon>Botryosphaeriaceae</taxon>
        <taxon>Neofusicoccum</taxon>
    </lineage>
</organism>
<dbReference type="EMBL" id="BSXG01000078">
    <property type="protein sequence ID" value="GME37244.1"/>
    <property type="molecule type" value="Genomic_DNA"/>
</dbReference>
<evidence type="ECO:0000313" key="1">
    <source>
        <dbReference type="EMBL" id="GME37244.1"/>
    </source>
</evidence>
<protein>
    <submittedName>
        <fullName evidence="1">Sfi1 spindle body</fullName>
    </submittedName>
</protein>
<name>A0ACB5SEG8_9PEZI</name>
<gene>
    <name evidence="1" type="primary">g7150</name>
    <name evidence="1" type="ORF">NpPPO83_00007150</name>
</gene>
<sequence length="1275" mass="143457">MPAHHYHPEPVDDDFLPLSNQDVEILYTIVTTAARLGDGVPPYRALFTAYDLVLAERRIDPNQDRVYFRFLLRMRNVAGAGTDDGTHTLYGRFESLLADMGIQLEVDEHGDGGVVEDVTRRFDELELDEEAVGGSPGLATPGLPALSRRASFDDTTMHQRTRPWDDSSSKIAPAGRHQHAGIGAQTGRRRSSSRASDPAHRRRPSERDPAARPAMHSGFPHRGRLNSRGALDRPSQSRVRRARSLSSQGSIRITRTEEIQRPAREPGFYDVDDFSTLPSRRSSISGPGPEDLHYVPPEMLYRPSPTQMLADADTFLYARTLFNARRALQAWRDQAMVLQERRLQMEEAAELFNKKKRADAALEVLSVTMQERQAERALERFFERMGVRAGGIYTRSLKMRMFGTWRTNTLAALEKTQVARQRVLKAQLFSAWYHETAVKELKVQRFQTKRFFGAWRRRHSQVQEENDLALAFRSENLIQETYQACFWEFLERKAVKLHDSKVKRRVFAQMIGALLQITERDGAVEERTEERLKAKMLHILANKMLNSQALEPAAENFRKQKLLAHAFGNVKMQAKFQPLERQFSQQVLQSRAREILSVWHVRAGQSQLATWANRTRVLRNAFTAWNDNLRCLALRSRINERVAFEALQKWALEARAALFVRVRNVRIKKSAFQGWANKLGDRQGRLERAERMLTASQETRLKRSAFNKLRGAFEAQKQREAQALAVYEPRLLTRTWPKVVARHQHVQQLEQWGSDAQFYTVATHALKRWKESTHHAQRMRRREAYTTIRRRTKMSIARRAFERWRSKSSAIEFMDRQAQELQENAVLRSATRLLDQWHDTTISFIEKAEMADSFRKRKLLSSMLGAWEVKVRALSRDEEKAVALLEVHVGAEASVCLKKLNWRLFQYQRQEQSGYALAERNFEKHVKIMLRHWADRTNQSRRKRGVDPVLVFGEGEGQQRVEEELVDVGGRDVGTDEHDANIARNEEWAPLDSSALDVGDLRFNLDFDNRPVLQPQPSVLPPQEPNPFAMTIRNPDAAFRPLGVTNISTPLPGYLRSPSKRSTVRAAKARERLAALTVTTGNNENRAPHPLSNTLTTTSGAAPSATATAPSNSASTFALRTNTGSTTPMAAPSGFGGSAYGFPATTTRAADTTVQAPGTAPAATTTTAFIPDDGARNFGASTMLAATPAANKSAITPFARKLTAQGYANLSRPESSSAARPTSSSRTRSRGLGGVGLGLAGNFSGFEDIAEDEGTAVTPARRGGGDGRRSGESSP</sequence>